<proteinExistence type="predicted"/>
<accession>A0A8H4RBB1</accession>
<protein>
    <submittedName>
        <fullName evidence="1">Uncharacterized protein</fullName>
    </submittedName>
</protein>
<gene>
    <name evidence="1" type="ORF">G7Y89_g12488</name>
</gene>
<organism evidence="1 2">
    <name type="scientific">Cudoniella acicularis</name>
    <dbReference type="NCBI Taxonomy" id="354080"/>
    <lineage>
        <taxon>Eukaryota</taxon>
        <taxon>Fungi</taxon>
        <taxon>Dikarya</taxon>
        <taxon>Ascomycota</taxon>
        <taxon>Pezizomycotina</taxon>
        <taxon>Leotiomycetes</taxon>
        <taxon>Helotiales</taxon>
        <taxon>Tricladiaceae</taxon>
        <taxon>Cudoniella</taxon>
    </lineage>
</organism>
<dbReference type="AlphaFoldDB" id="A0A8H4RBB1"/>
<keyword evidence="2" id="KW-1185">Reference proteome</keyword>
<dbReference type="EMBL" id="JAAMPI010001321">
    <property type="protein sequence ID" value="KAF4625675.1"/>
    <property type="molecule type" value="Genomic_DNA"/>
</dbReference>
<sequence length="193" mass="21397">MNVALNHEDSSGSIWQSQLSSEDLTKFYSECDKRGIKVLGANDEWFHMVPAQLRLEMVPSDVSSKIPYPYNQIPARVDTKTALAIQPSAIEGLWGEDTEICSSICDYYFAMNIKDSSNETVSTNVLGLGFLSFHARINVMWSLYTASDAMPLENLLHGYGLTIQAIGLDDLGICVLRVQSYVAKEVSFVCICP</sequence>
<evidence type="ECO:0000313" key="2">
    <source>
        <dbReference type="Proteomes" id="UP000566819"/>
    </source>
</evidence>
<reference evidence="1 2" key="1">
    <citation type="submission" date="2020-03" db="EMBL/GenBank/DDBJ databases">
        <title>Draft Genome Sequence of Cudoniella acicularis.</title>
        <authorList>
            <person name="Buettner E."/>
            <person name="Kellner H."/>
        </authorList>
    </citation>
    <scope>NUCLEOTIDE SEQUENCE [LARGE SCALE GENOMIC DNA]</scope>
    <source>
        <strain evidence="1 2">DSM 108380</strain>
    </source>
</reference>
<comment type="caution">
    <text evidence="1">The sequence shown here is derived from an EMBL/GenBank/DDBJ whole genome shotgun (WGS) entry which is preliminary data.</text>
</comment>
<dbReference type="Proteomes" id="UP000566819">
    <property type="component" value="Unassembled WGS sequence"/>
</dbReference>
<name>A0A8H4RBB1_9HELO</name>
<evidence type="ECO:0000313" key="1">
    <source>
        <dbReference type="EMBL" id="KAF4625675.1"/>
    </source>
</evidence>